<proteinExistence type="predicted"/>
<evidence type="ECO:0000313" key="3">
    <source>
        <dbReference type="Proteomes" id="UP001221757"/>
    </source>
</evidence>
<gene>
    <name evidence="2" type="ORF">B0H17DRAFT_1147618</name>
</gene>
<dbReference type="Proteomes" id="UP001221757">
    <property type="component" value="Unassembled WGS sequence"/>
</dbReference>
<accession>A0AAD7CNU1</accession>
<keyword evidence="3" id="KW-1185">Reference proteome</keyword>
<dbReference type="AlphaFoldDB" id="A0AAD7CNU1"/>
<name>A0AAD7CNU1_MYCRO</name>
<protein>
    <submittedName>
        <fullName evidence="2">Uncharacterized protein</fullName>
    </submittedName>
</protein>
<evidence type="ECO:0000313" key="2">
    <source>
        <dbReference type="EMBL" id="KAJ7651814.1"/>
    </source>
</evidence>
<sequence length="218" mass="23304">MPAPHSRPWNSRVKLLDLESSPPSYPASSRGARTDLFEMPNLSFGPCLLPSSHMGGTQPIPGTDSCRNYGAAQYALSTGPAHFDQGTRDIWNHEYIQLSNFGAMFITLSCSSPLLSTPISAMPDSTSGNPGHGRVKLKKKLLETSKGAVQLAAVALEVAASAAQNLPCLGSISTVLKEVVKITDEVDVCKAPWKAVKSDTGGKGHLKDRCLGKRSRRM</sequence>
<feature type="region of interest" description="Disordered" evidence="1">
    <location>
        <begin position="199"/>
        <end position="218"/>
    </location>
</feature>
<feature type="compositionally biased region" description="Basic and acidic residues" evidence="1">
    <location>
        <begin position="199"/>
        <end position="211"/>
    </location>
</feature>
<reference evidence="2" key="1">
    <citation type="submission" date="2023-03" db="EMBL/GenBank/DDBJ databases">
        <title>Massive genome expansion in bonnet fungi (Mycena s.s.) driven by repeated elements and novel gene families across ecological guilds.</title>
        <authorList>
            <consortium name="Lawrence Berkeley National Laboratory"/>
            <person name="Harder C.B."/>
            <person name="Miyauchi S."/>
            <person name="Viragh M."/>
            <person name="Kuo A."/>
            <person name="Thoen E."/>
            <person name="Andreopoulos B."/>
            <person name="Lu D."/>
            <person name="Skrede I."/>
            <person name="Drula E."/>
            <person name="Henrissat B."/>
            <person name="Morin E."/>
            <person name="Kohler A."/>
            <person name="Barry K."/>
            <person name="LaButti K."/>
            <person name="Morin E."/>
            <person name="Salamov A."/>
            <person name="Lipzen A."/>
            <person name="Mereny Z."/>
            <person name="Hegedus B."/>
            <person name="Baldrian P."/>
            <person name="Stursova M."/>
            <person name="Weitz H."/>
            <person name="Taylor A."/>
            <person name="Grigoriev I.V."/>
            <person name="Nagy L.G."/>
            <person name="Martin F."/>
            <person name="Kauserud H."/>
        </authorList>
    </citation>
    <scope>NUCLEOTIDE SEQUENCE</scope>
    <source>
        <strain evidence="2">CBHHK067</strain>
    </source>
</reference>
<comment type="caution">
    <text evidence="2">The sequence shown here is derived from an EMBL/GenBank/DDBJ whole genome shotgun (WGS) entry which is preliminary data.</text>
</comment>
<dbReference type="EMBL" id="JARKIE010000358">
    <property type="protein sequence ID" value="KAJ7651814.1"/>
    <property type="molecule type" value="Genomic_DNA"/>
</dbReference>
<evidence type="ECO:0000256" key="1">
    <source>
        <dbReference type="SAM" id="MobiDB-lite"/>
    </source>
</evidence>
<organism evidence="2 3">
    <name type="scientific">Mycena rosella</name>
    <name type="common">Pink bonnet</name>
    <name type="synonym">Agaricus rosellus</name>
    <dbReference type="NCBI Taxonomy" id="1033263"/>
    <lineage>
        <taxon>Eukaryota</taxon>
        <taxon>Fungi</taxon>
        <taxon>Dikarya</taxon>
        <taxon>Basidiomycota</taxon>
        <taxon>Agaricomycotina</taxon>
        <taxon>Agaricomycetes</taxon>
        <taxon>Agaricomycetidae</taxon>
        <taxon>Agaricales</taxon>
        <taxon>Marasmiineae</taxon>
        <taxon>Mycenaceae</taxon>
        <taxon>Mycena</taxon>
    </lineage>
</organism>